<dbReference type="EMBL" id="CP000934">
    <property type="protein sequence ID" value="ACE85839.1"/>
    <property type="molecule type" value="Genomic_DNA"/>
</dbReference>
<name>B3PDC5_CELJU</name>
<organism evidence="1 2">
    <name type="scientific">Cellvibrio japonicus (strain Ueda107)</name>
    <name type="common">Pseudomonas fluorescens subsp. cellulosa</name>
    <dbReference type="NCBI Taxonomy" id="498211"/>
    <lineage>
        <taxon>Bacteria</taxon>
        <taxon>Pseudomonadati</taxon>
        <taxon>Pseudomonadota</taxon>
        <taxon>Gammaproteobacteria</taxon>
        <taxon>Cellvibrionales</taxon>
        <taxon>Cellvibrionaceae</taxon>
        <taxon>Cellvibrio</taxon>
    </lineage>
</organism>
<evidence type="ECO:0000313" key="2">
    <source>
        <dbReference type="Proteomes" id="UP000001036"/>
    </source>
</evidence>
<gene>
    <name evidence="1" type="ordered locus">CJA_3083</name>
</gene>
<proteinExistence type="predicted"/>
<reference evidence="1 2" key="1">
    <citation type="journal article" date="2008" name="J. Bacteriol.">
        <title>Insights into plant cell wall degradation from the genome sequence of the soil bacterium Cellvibrio japonicus.</title>
        <authorList>
            <person name="Deboy R.T."/>
            <person name="Mongodin E.F."/>
            <person name="Fouts D.E."/>
            <person name="Tailford L.E."/>
            <person name="Khouri H."/>
            <person name="Emerson J.B."/>
            <person name="Mohamoud Y."/>
            <person name="Watkins K."/>
            <person name="Henrissat B."/>
            <person name="Gilbert H.J."/>
            <person name="Nelson K.E."/>
        </authorList>
    </citation>
    <scope>NUCLEOTIDE SEQUENCE [LARGE SCALE GENOMIC DNA]</scope>
    <source>
        <strain evidence="1 2">Ueda107</strain>
    </source>
</reference>
<dbReference type="AlphaFoldDB" id="B3PDC5"/>
<keyword evidence="2" id="KW-1185">Reference proteome</keyword>
<protein>
    <submittedName>
        <fullName evidence="1">Uncharacterized protein</fullName>
    </submittedName>
</protein>
<dbReference type="KEGG" id="cja:CJA_3083"/>
<accession>B3PDC5</accession>
<evidence type="ECO:0000313" key="1">
    <source>
        <dbReference type="EMBL" id="ACE85839.1"/>
    </source>
</evidence>
<dbReference type="HOGENOM" id="CLU_3267548_0_0_6"/>
<sequence>MYFLKIGRKTTWAGTLGGEKYKFCGRVHIIIYPGYSARVAQ</sequence>
<dbReference type="Proteomes" id="UP000001036">
    <property type="component" value="Chromosome"/>
</dbReference>
<dbReference type="STRING" id="498211.CJA_3083"/>